<gene>
    <name evidence="8" type="ORF">GRX03_05215</name>
</gene>
<comment type="caution">
    <text evidence="8">The sequence shown here is derived from an EMBL/GenBank/DDBJ whole genome shotgun (WGS) entry which is preliminary data.</text>
</comment>
<dbReference type="InterPro" id="IPR036291">
    <property type="entry name" value="NAD(P)-bd_dom_sf"/>
</dbReference>
<organism evidence="8 9">
    <name type="scientific">Halovenus carboxidivorans</name>
    <dbReference type="NCBI Taxonomy" id="2692199"/>
    <lineage>
        <taxon>Archaea</taxon>
        <taxon>Methanobacteriati</taxon>
        <taxon>Methanobacteriota</taxon>
        <taxon>Stenosarchaea group</taxon>
        <taxon>Halobacteria</taxon>
        <taxon>Halobacteriales</taxon>
        <taxon>Haloarculaceae</taxon>
        <taxon>Halovenus</taxon>
    </lineage>
</organism>
<evidence type="ECO:0000256" key="4">
    <source>
        <dbReference type="ARBA" id="ARBA00023027"/>
    </source>
</evidence>
<dbReference type="GO" id="GO:0008652">
    <property type="term" value="P:amino acid biosynthetic process"/>
    <property type="evidence" value="ECO:0007669"/>
    <property type="project" value="UniProtKB-KW"/>
</dbReference>
<dbReference type="OrthoDB" id="34275at2157"/>
<evidence type="ECO:0000259" key="7">
    <source>
        <dbReference type="Pfam" id="PF02826"/>
    </source>
</evidence>
<dbReference type="Pfam" id="PF00389">
    <property type="entry name" value="2-Hacid_dh"/>
    <property type="match status" value="1"/>
</dbReference>
<dbReference type="InterPro" id="IPR006139">
    <property type="entry name" value="D-isomer_2_OHA_DH_cat_dom"/>
</dbReference>
<keyword evidence="3 5" id="KW-0560">Oxidoreductase</keyword>
<dbReference type="Pfam" id="PF02826">
    <property type="entry name" value="2-Hacid_dh_C"/>
    <property type="match status" value="1"/>
</dbReference>
<evidence type="ECO:0000256" key="2">
    <source>
        <dbReference type="ARBA" id="ARBA00022605"/>
    </source>
</evidence>
<keyword evidence="2" id="KW-0028">Amino-acid biosynthesis</keyword>
<dbReference type="GO" id="GO:0016616">
    <property type="term" value="F:oxidoreductase activity, acting on the CH-OH group of donors, NAD or NADP as acceptor"/>
    <property type="evidence" value="ECO:0007669"/>
    <property type="project" value="InterPro"/>
</dbReference>
<dbReference type="SUPFAM" id="SSF51735">
    <property type="entry name" value="NAD(P)-binding Rossmann-fold domains"/>
    <property type="match status" value="1"/>
</dbReference>
<dbReference type="RefSeq" id="WP_159763086.1">
    <property type="nucleotide sequence ID" value="NZ_WUUT01000001.1"/>
</dbReference>
<keyword evidence="4" id="KW-0520">NAD</keyword>
<dbReference type="PANTHER" id="PTHR42789:SF1">
    <property type="entry name" value="D-ISOMER SPECIFIC 2-HYDROXYACID DEHYDROGENASE FAMILY PROTEIN (AFU_ORTHOLOGUE AFUA_6G10090)"/>
    <property type="match status" value="1"/>
</dbReference>
<dbReference type="PANTHER" id="PTHR42789">
    <property type="entry name" value="D-ISOMER SPECIFIC 2-HYDROXYACID DEHYDROGENASE FAMILY PROTEIN (AFU_ORTHOLOGUE AFUA_6G10090)"/>
    <property type="match status" value="1"/>
</dbReference>
<dbReference type="EMBL" id="WUUT01000001">
    <property type="protein sequence ID" value="MXR51005.1"/>
    <property type="molecule type" value="Genomic_DNA"/>
</dbReference>
<name>A0A6B0SZQ3_9EURY</name>
<keyword evidence="9" id="KW-1185">Reference proteome</keyword>
<evidence type="ECO:0000256" key="1">
    <source>
        <dbReference type="ARBA" id="ARBA00005854"/>
    </source>
</evidence>
<protein>
    <submittedName>
        <fullName evidence="8">Hydroxyacid dehydrogenase</fullName>
    </submittedName>
</protein>
<dbReference type="SUPFAM" id="SSF52283">
    <property type="entry name" value="Formate/glycerate dehydrogenase catalytic domain-like"/>
    <property type="match status" value="1"/>
</dbReference>
<dbReference type="FunFam" id="3.40.50.720:FF:000203">
    <property type="entry name" value="D-3-phosphoglycerate dehydrogenase (SerA)"/>
    <property type="match status" value="1"/>
</dbReference>
<evidence type="ECO:0000313" key="9">
    <source>
        <dbReference type="Proteomes" id="UP000466535"/>
    </source>
</evidence>
<reference evidence="8 9" key="1">
    <citation type="submission" date="2019-12" db="EMBL/GenBank/DDBJ databases">
        <title>Isolation and characterization of three novel carbon monoxide-oxidizing members of Halobacteria from salione crusts and soils.</title>
        <authorList>
            <person name="Myers M.R."/>
            <person name="King G.M."/>
        </authorList>
    </citation>
    <scope>NUCLEOTIDE SEQUENCE [LARGE SCALE GENOMIC DNA]</scope>
    <source>
        <strain evidence="8 9">WSH3</strain>
    </source>
</reference>
<dbReference type="GO" id="GO:0051287">
    <property type="term" value="F:NAD binding"/>
    <property type="evidence" value="ECO:0007669"/>
    <property type="project" value="InterPro"/>
</dbReference>
<feature type="domain" description="D-isomer specific 2-hydroxyacid dehydrogenase catalytic" evidence="6">
    <location>
        <begin position="35"/>
        <end position="315"/>
    </location>
</feature>
<dbReference type="InterPro" id="IPR050857">
    <property type="entry name" value="D-2-hydroxyacid_DH"/>
</dbReference>
<dbReference type="Gene3D" id="3.40.50.720">
    <property type="entry name" value="NAD(P)-binding Rossmann-like Domain"/>
    <property type="match status" value="2"/>
</dbReference>
<dbReference type="CDD" id="cd12173">
    <property type="entry name" value="PGDH_4"/>
    <property type="match status" value="1"/>
</dbReference>
<evidence type="ECO:0000259" key="6">
    <source>
        <dbReference type="Pfam" id="PF00389"/>
    </source>
</evidence>
<evidence type="ECO:0000313" key="8">
    <source>
        <dbReference type="EMBL" id="MXR51005.1"/>
    </source>
</evidence>
<evidence type="ECO:0000256" key="5">
    <source>
        <dbReference type="RuleBase" id="RU003719"/>
    </source>
</evidence>
<proteinExistence type="inferred from homology"/>
<dbReference type="InterPro" id="IPR006140">
    <property type="entry name" value="D-isomer_DH_NAD-bd"/>
</dbReference>
<dbReference type="PROSITE" id="PS00065">
    <property type="entry name" value="D_2_HYDROXYACID_DH_1"/>
    <property type="match status" value="1"/>
</dbReference>
<evidence type="ECO:0000256" key="3">
    <source>
        <dbReference type="ARBA" id="ARBA00023002"/>
    </source>
</evidence>
<comment type="similarity">
    <text evidence="1 5">Belongs to the D-isomer specific 2-hydroxyacid dehydrogenase family.</text>
</comment>
<dbReference type="AlphaFoldDB" id="A0A6B0SZQ3"/>
<dbReference type="Proteomes" id="UP000466535">
    <property type="component" value="Unassembled WGS sequence"/>
</dbReference>
<accession>A0A6B0SZQ3</accession>
<feature type="domain" description="D-isomer specific 2-hydroxyacid dehydrogenase NAD-binding" evidence="7">
    <location>
        <begin position="109"/>
        <end position="283"/>
    </location>
</feature>
<sequence>MTTDWEVLVPMEIDPVGPESIADFATCTGMAEYGSHEAALEDIDRYDAAVVRVAQFDESVIERADNLKVISKHGSGLDNVDIDAASNRGIVVCNTPGANARAVAEHAVALTFGLARNLRTGDRHVRSGGWDRSAFTGMELRGKTLGIYGFGSIGREVREIAEGIGLSVSVYDPHKAEGALPDSVTRAETLPGLFERSDVVSVHAPLTEETSGSVSAEELRALGPDGLVINTARGAIIDEEALVDALDAGRIGGAGLDTFADEPPASDHPLFDRDDVLVSPHVGANSHAALREMSLRSTGNVRTVYEGGLPESTVNADRLTRTGE</sequence>
<dbReference type="InterPro" id="IPR029752">
    <property type="entry name" value="D-isomer_DH_CS1"/>
</dbReference>